<dbReference type="InterPro" id="IPR024537">
    <property type="entry name" value="DUF3322"/>
</dbReference>
<accession>A0A7T4R1L1</accession>
<keyword evidence="4" id="KW-1185">Reference proteome</keyword>
<protein>
    <recommendedName>
        <fullName evidence="5">Wadjet protein JetD C-terminal domain-containing protein</fullName>
    </recommendedName>
</protein>
<dbReference type="PIRSF" id="PIRSF028408">
    <property type="entry name" value="UCP028408"/>
    <property type="match status" value="1"/>
</dbReference>
<proteinExistence type="predicted"/>
<dbReference type="Pfam" id="PF09983">
    <property type="entry name" value="JetD_C"/>
    <property type="match status" value="1"/>
</dbReference>
<evidence type="ECO:0008006" key="5">
    <source>
        <dbReference type="Google" id="ProtNLM"/>
    </source>
</evidence>
<sequence length="383" mass="43677">MKSPTDISLQLTKQWHRTPIRVDRLLSGSSWPLQMPIGKPSGAQFASRITEVQAHVQRWRAVNVGQVIWDSVNYQASARPVLVPLQWCLRSPSEWVAATADETVKAEFSALEQLAEKINPIYRDVLIRERSLWRNKNYQEVVTASQLADRLYPGFAEGKPLRLLNGLGVDTKFFERHYALLSRLLDQRFDGEASEQGLNNFLDAHDDKNHWLLVAPLGDKLLPFKQQRVTAEELSQTRLPGSHVLVIENEQCLHLLPRLPGTIAILGAGLNLQWLKAATFDDKQLAYWGDMDTWGLLMLGRARLNCPELYPVLMSRRHFDHYSSGCAVPEPSVAQEATPEGLSPSESEFYRYISQLERGRLEQEYLPEAVVHRDLQLWLNHTV</sequence>
<reference evidence="3 4" key="1">
    <citation type="submission" date="2020-12" db="EMBL/GenBank/DDBJ databases">
        <authorList>
            <person name="Shan Y."/>
        </authorList>
    </citation>
    <scope>NUCLEOTIDE SEQUENCE [LARGE SCALE GENOMIC DNA]</scope>
    <source>
        <strain evidence="4">csc3.9</strain>
    </source>
</reference>
<evidence type="ECO:0000259" key="2">
    <source>
        <dbReference type="Pfam" id="PF11795"/>
    </source>
</evidence>
<dbReference type="Proteomes" id="UP000596063">
    <property type="component" value="Chromosome"/>
</dbReference>
<evidence type="ECO:0000313" key="3">
    <source>
        <dbReference type="EMBL" id="QQD18675.1"/>
    </source>
</evidence>
<feature type="domain" description="DUF3322" evidence="2">
    <location>
        <begin position="4"/>
        <end position="186"/>
    </location>
</feature>
<organism evidence="3 4">
    <name type="scientific">Spongiibacter nanhainus</name>
    <dbReference type="NCBI Taxonomy" id="2794344"/>
    <lineage>
        <taxon>Bacteria</taxon>
        <taxon>Pseudomonadati</taxon>
        <taxon>Pseudomonadota</taxon>
        <taxon>Gammaproteobacteria</taxon>
        <taxon>Cellvibrionales</taxon>
        <taxon>Spongiibacteraceae</taxon>
        <taxon>Spongiibacter</taxon>
    </lineage>
</organism>
<gene>
    <name evidence="3" type="ORF">I6N98_02025</name>
</gene>
<dbReference type="AlphaFoldDB" id="A0A7T4R1L1"/>
<feature type="domain" description="Wadjet protein JetD C-terminal" evidence="1">
    <location>
        <begin position="206"/>
        <end position="373"/>
    </location>
</feature>
<dbReference type="KEGG" id="snan:I6N98_02025"/>
<evidence type="ECO:0000259" key="1">
    <source>
        <dbReference type="Pfam" id="PF09983"/>
    </source>
</evidence>
<dbReference type="Pfam" id="PF11795">
    <property type="entry name" value="DUF3322"/>
    <property type="match status" value="1"/>
</dbReference>
<dbReference type="RefSeq" id="WP_198570166.1">
    <property type="nucleotide sequence ID" value="NZ_CP066167.1"/>
</dbReference>
<dbReference type="InterPro" id="IPR014544">
    <property type="entry name" value="UCP028408"/>
</dbReference>
<dbReference type="InterPro" id="IPR024534">
    <property type="entry name" value="JetD_C"/>
</dbReference>
<evidence type="ECO:0000313" key="4">
    <source>
        <dbReference type="Proteomes" id="UP000596063"/>
    </source>
</evidence>
<dbReference type="EMBL" id="CP066167">
    <property type="protein sequence ID" value="QQD18675.1"/>
    <property type="molecule type" value="Genomic_DNA"/>
</dbReference>
<name>A0A7T4R1L1_9GAMM</name>